<reference evidence="1 2" key="2">
    <citation type="journal article" date="2022" name="Mol. Ecol. Resour.">
        <title>The genomes of chicory, endive, great burdock and yacon provide insights into Asteraceae paleo-polyploidization history and plant inulin production.</title>
        <authorList>
            <person name="Fan W."/>
            <person name="Wang S."/>
            <person name="Wang H."/>
            <person name="Wang A."/>
            <person name="Jiang F."/>
            <person name="Liu H."/>
            <person name="Zhao H."/>
            <person name="Xu D."/>
            <person name="Zhang Y."/>
        </authorList>
    </citation>
    <scope>NUCLEOTIDE SEQUENCE [LARGE SCALE GENOMIC DNA]</scope>
    <source>
        <strain evidence="2">cv. Yunnan</strain>
        <tissue evidence="1">Leaves</tissue>
    </source>
</reference>
<evidence type="ECO:0000313" key="1">
    <source>
        <dbReference type="EMBL" id="KAI3745052.1"/>
    </source>
</evidence>
<dbReference type="Proteomes" id="UP001056120">
    <property type="component" value="Linkage Group LG19"/>
</dbReference>
<dbReference type="EMBL" id="CM042036">
    <property type="protein sequence ID" value="KAI3745052.1"/>
    <property type="molecule type" value="Genomic_DNA"/>
</dbReference>
<gene>
    <name evidence="1" type="ORF">L1987_58153</name>
</gene>
<organism evidence="1 2">
    <name type="scientific">Smallanthus sonchifolius</name>
    <dbReference type="NCBI Taxonomy" id="185202"/>
    <lineage>
        <taxon>Eukaryota</taxon>
        <taxon>Viridiplantae</taxon>
        <taxon>Streptophyta</taxon>
        <taxon>Embryophyta</taxon>
        <taxon>Tracheophyta</taxon>
        <taxon>Spermatophyta</taxon>
        <taxon>Magnoliopsida</taxon>
        <taxon>eudicotyledons</taxon>
        <taxon>Gunneridae</taxon>
        <taxon>Pentapetalae</taxon>
        <taxon>asterids</taxon>
        <taxon>campanulids</taxon>
        <taxon>Asterales</taxon>
        <taxon>Asteraceae</taxon>
        <taxon>Asteroideae</taxon>
        <taxon>Heliantheae alliance</taxon>
        <taxon>Millerieae</taxon>
        <taxon>Smallanthus</taxon>
    </lineage>
</organism>
<protein>
    <submittedName>
        <fullName evidence="1">Uncharacterized protein</fullName>
    </submittedName>
</protein>
<proteinExistence type="predicted"/>
<accession>A0ACB9DET3</accession>
<reference evidence="2" key="1">
    <citation type="journal article" date="2022" name="Mol. Ecol. Resour.">
        <title>The genomes of chicory, endive, great burdock and yacon provide insights into Asteraceae palaeo-polyploidization history and plant inulin production.</title>
        <authorList>
            <person name="Fan W."/>
            <person name="Wang S."/>
            <person name="Wang H."/>
            <person name="Wang A."/>
            <person name="Jiang F."/>
            <person name="Liu H."/>
            <person name="Zhao H."/>
            <person name="Xu D."/>
            <person name="Zhang Y."/>
        </authorList>
    </citation>
    <scope>NUCLEOTIDE SEQUENCE [LARGE SCALE GENOMIC DNA]</scope>
    <source>
        <strain evidence="2">cv. Yunnan</strain>
    </source>
</reference>
<evidence type="ECO:0000313" key="2">
    <source>
        <dbReference type="Proteomes" id="UP001056120"/>
    </source>
</evidence>
<keyword evidence="2" id="KW-1185">Reference proteome</keyword>
<name>A0ACB9DET3_9ASTR</name>
<comment type="caution">
    <text evidence="1">The sequence shown here is derived from an EMBL/GenBank/DDBJ whole genome shotgun (WGS) entry which is preliminary data.</text>
</comment>
<sequence>MAKTEDGVAGDDGMVGRSSSIPNGIRVLPRLPSVRLFLARLLPMKLSLSAKVSRSGMLVFWVRVGMKKESRGREGETINGTDYLESPGKTFRMGFFSLEMESDRRHVGIWYAMDPKTVVWVANREYPLPDSSGVLTVTDDGNFKVLDKDQKVYFDTEIDNCRLFGYPC</sequence>